<evidence type="ECO:0000313" key="2">
    <source>
        <dbReference type="EMBL" id="EEG30280.1"/>
    </source>
</evidence>
<organism evidence="2 3">
    <name type="scientific">[Clostridium] methylpentosum DSM 5476</name>
    <dbReference type="NCBI Taxonomy" id="537013"/>
    <lineage>
        <taxon>Bacteria</taxon>
        <taxon>Bacillati</taxon>
        <taxon>Bacillota</taxon>
        <taxon>Clostridia</taxon>
        <taxon>Eubacteriales</taxon>
        <taxon>Oscillospiraceae</taxon>
        <taxon>Oscillospiraceae incertae sedis</taxon>
    </lineage>
</organism>
<evidence type="ECO:0000256" key="1">
    <source>
        <dbReference type="SAM" id="Phobius"/>
    </source>
</evidence>
<evidence type="ECO:0000313" key="3">
    <source>
        <dbReference type="Proteomes" id="UP000003340"/>
    </source>
</evidence>
<name>C0EDT2_9FIRM</name>
<comment type="caution">
    <text evidence="2">The sequence shown here is derived from an EMBL/GenBank/DDBJ whole genome shotgun (WGS) entry which is preliminary data.</text>
</comment>
<dbReference type="EMBL" id="ACEC01000066">
    <property type="protein sequence ID" value="EEG30280.1"/>
    <property type="molecule type" value="Genomic_DNA"/>
</dbReference>
<dbReference type="AlphaFoldDB" id="C0EDT2"/>
<accession>C0EDT2</accession>
<keyword evidence="1" id="KW-0812">Transmembrane</keyword>
<gene>
    <name evidence="2" type="ORF">CLOSTMETH_02011</name>
</gene>
<dbReference type="Proteomes" id="UP000003340">
    <property type="component" value="Unassembled WGS sequence"/>
</dbReference>
<keyword evidence="1" id="KW-1133">Transmembrane helix</keyword>
<sequence>MLIRYFLPAFTDGISPEITLHRKAYMVRQVSGSLCLIAAYASLIVRILAMCFTRFQFGNDLTDFRFFFGGKLFAELAGETAVLQAERVGDLP</sequence>
<protein>
    <submittedName>
        <fullName evidence="2">Uncharacterized protein</fullName>
    </submittedName>
</protein>
<reference evidence="2 3" key="2">
    <citation type="submission" date="2009-02" db="EMBL/GenBank/DDBJ databases">
        <title>Draft genome sequence of Clostridium methylpentosum (DSM 5476).</title>
        <authorList>
            <person name="Sudarsanam P."/>
            <person name="Ley R."/>
            <person name="Guruge J."/>
            <person name="Turnbaugh P.J."/>
            <person name="Mahowald M."/>
            <person name="Liep D."/>
            <person name="Gordon J."/>
        </authorList>
    </citation>
    <scope>NUCLEOTIDE SEQUENCE [LARGE SCALE GENOMIC DNA]</scope>
    <source>
        <strain evidence="2 3">DSM 5476</strain>
    </source>
</reference>
<keyword evidence="3" id="KW-1185">Reference proteome</keyword>
<keyword evidence="1" id="KW-0472">Membrane</keyword>
<proteinExistence type="predicted"/>
<reference evidence="2 3" key="1">
    <citation type="submission" date="2009-01" db="EMBL/GenBank/DDBJ databases">
        <authorList>
            <person name="Fulton L."/>
            <person name="Clifton S."/>
            <person name="Fulton B."/>
            <person name="Xu J."/>
            <person name="Minx P."/>
            <person name="Pepin K.H."/>
            <person name="Johnson M."/>
            <person name="Bhonagiri V."/>
            <person name="Nash W.E."/>
            <person name="Mardis E.R."/>
            <person name="Wilson R.K."/>
        </authorList>
    </citation>
    <scope>NUCLEOTIDE SEQUENCE [LARGE SCALE GENOMIC DNA]</scope>
    <source>
        <strain evidence="2 3">DSM 5476</strain>
    </source>
</reference>
<dbReference type="HOGENOM" id="CLU_2408064_0_0_9"/>
<feature type="transmembrane region" description="Helical" evidence="1">
    <location>
        <begin position="30"/>
        <end position="49"/>
    </location>
</feature>